<dbReference type="InterPro" id="IPR020422">
    <property type="entry name" value="TYR_PHOSPHATASE_DUAL_dom"/>
</dbReference>
<dbReference type="PROSITE" id="PS50056">
    <property type="entry name" value="TYR_PHOSPHATASE_2"/>
    <property type="match status" value="1"/>
</dbReference>
<dbReference type="SMART" id="SM00195">
    <property type="entry name" value="DSPc"/>
    <property type="match status" value="1"/>
</dbReference>
<organism evidence="9 10">
    <name type="scientific">Allacma fusca</name>
    <dbReference type="NCBI Taxonomy" id="39272"/>
    <lineage>
        <taxon>Eukaryota</taxon>
        <taxon>Metazoa</taxon>
        <taxon>Ecdysozoa</taxon>
        <taxon>Arthropoda</taxon>
        <taxon>Hexapoda</taxon>
        <taxon>Collembola</taxon>
        <taxon>Symphypleona</taxon>
        <taxon>Sminthuridae</taxon>
        <taxon>Allacma</taxon>
    </lineage>
</organism>
<dbReference type="InterPro" id="IPR000387">
    <property type="entry name" value="Tyr_Pase_dom"/>
</dbReference>
<dbReference type="GO" id="GO:0005737">
    <property type="term" value="C:cytoplasm"/>
    <property type="evidence" value="ECO:0007669"/>
    <property type="project" value="TreeGrafter"/>
</dbReference>
<evidence type="ECO:0000259" key="7">
    <source>
        <dbReference type="PROSITE" id="PS50056"/>
    </source>
</evidence>
<feature type="compositionally biased region" description="Low complexity" evidence="5">
    <location>
        <begin position="872"/>
        <end position="889"/>
    </location>
</feature>
<keyword evidence="4" id="KW-0904">Protein phosphatase</keyword>
<feature type="domain" description="Tyrosine specific protein phosphatases" evidence="7">
    <location>
        <begin position="221"/>
        <end position="278"/>
    </location>
</feature>
<dbReference type="AlphaFoldDB" id="A0A8J2PW72"/>
<dbReference type="GO" id="GO:0033550">
    <property type="term" value="F:MAP kinase tyrosine phosphatase activity"/>
    <property type="evidence" value="ECO:0007669"/>
    <property type="project" value="TreeGrafter"/>
</dbReference>
<feature type="compositionally biased region" description="Basic and acidic residues" evidence="5">
    <location>
        <begin position="741"/>
        <end position="751"/>
    </location>
</feature>
<evidence type="ECO:0000256" key="4">
    <source>
        <dbReference type="ARBA" id="ARBA00022912"/>
    </source>
</evidence>
<accession>A0A8J2PW72</accession>
<feature type="compositionally biased region" description="Polar residues" evidence="5">
    <location>
        <begin position="465"/>
        <end position="487"/>
    </location>
</feature>
<reference evidence="9" key="1">
    <citation type="submission" date="2021-06" db="EMBL/GenBank/DDBJ databases">
        <authorList>
            <person name="Hodson N. C."/>
            <person name="Mongue J. A."/>
            <person name="Jaron S. K."/>
        </authorList>
    </citation>
    <scope>NUCLEOTIDE SEQUENCE</scope>
</reference>
<dbReference type="InterPro" id="IPR000340">
    <property type="entry name" value="Dual-sp_phosphatase_cat-dom"/>
</dbReference>
<feature type="region of interest" description="Disordered" evidence="5">
    <location>
        <begin position="741"/>
        <end position="760"/>
    </location>
</feature>
<comment type="caution">
    <text evidence="9">The sequence shown here is derived from an EMBL/GenBank/DDBJ whole genome shotgun (WGS) entry which is preliminary data.</text>
</comment>
<feature type="region of interest" description="Disordered" evidence="5">
    <location>
        <begin position="514"/>
        <end position="548"/>
    </location>
</feature>
<dbReference type="GO" id="GO:0017017">
    <property type="term" value="F:MAP kinase tyrosine/serine/threonine phosphatase activity"/>
    <property type="evidence" value="ECO:0007669"/>
    <property type="project" value="TreeGrafter"/>
</dbReference>
<dbReference type="Pfam" id="PF00581">
    <property type="entry name" value="Rhodanese"/>
    <property type="match status" value="1"/>
</dbReference>
<keyword evidence="3" id="KW-0378">Hydrolase</keyword>
<evidence type="ECO:0000313" key="9">
    <source>
        <dbReference type="EMBL" id="CAG7835424.1"/>
    </source>
</evidence>
<dbReference type="Pfam" id="PF00782">
    <property type="entry name" value="DSPc"/>
    <property type="match status" value="1"/>
</dbReference>
<evidence type="ECO:0000256" key="1">
    <source>
        <dbReference type="ARBA" id="ARBA00008601"/>
    </source>
</evidence>
<evidence type="ECO:0000313" key="10">
    <source>
        <dbReference type="Proteomes" id="UP000708208"/>
    </source>
</evidence>
<dbReference type="CDD" id="cd14568">
    <property type="entry name" value="DSP_MKP_classIII"/>
    <property type="match status" value="1"/>
</dbReference>
<dbReference type="EMBL" id="CAJVCH010570618">
    <property type="protein sequence ID" value="CAG7835424.1"/>
    <property type="molecule type" value="Genomic_DNA"/>
</dbReference>
<dbReference type="InterPro" id="IPR001763">
    <property type="entry name" value="Rhodanese-like_dom"/>
</dbReference>
<evidence type="ECO:0000256" key="5">
    <source>
        <dbReference type="SAM" id="MobiDB-lite"/>
    </source>
</evidence>
<dbReference type="SMART" id="SM00450">
    <property type="entry name" value="RHOD"/>
    <property type="match status" value="1"/>
</dbReference>
<feature type="region of interest" description="Disordered" evidence="5">
    <location>
        <begin position="705"/>
        <end position="729"/>
    </location>
</feature>
<dbReference type="FunFam" id="3.40.250.10:FF:000020">
    <property type="entry name" value="Dual specificity protein phosphatase 8"/>
    <property type="match status" value="1"/>
</dbReference>
<dbReference type="EC" id="3.1.3.48" evidence="2"/>
<feature type="domain" description="Tyrosine-protein phosphatase" evidence="6">
    <location>
        <begin position="158"/>
        <end position="300"/>
    </location>
</feature>
<dbReference type="FunFam" id="3.90.190.10:FF:000208">
    <property type="entry name" value="Vh5 dual specificity phosphatase, putative"/>
    <property type="match status" value="1"/>
</dbReference>
<gene>
    <name evidence="9" type="ORF">AFUS01_LOCUS44793</name>
</gene>
<dbReference type="CDD" id="cd01446">
    <property type="entry name" value="DSP_MapKP"/>
    <property type="match status" value="1"/>
</dbReference>
<feature type="compositionally biased region" description="Polar residues" evidence="5">
    <location>
        <begin position="514"/>
        <end position="547"/>
    </location>
</feature>
<dbReference type="GO" id="GO:0008330">
    <property type="term" value="F:protein tyrosine/threonine phosphatase activity"/>
    <property type="evidence" value="ECO:0007669"/>
    <property type="project" value="TreeGrafter"/>
</dbReference>
<dbReference type="GO" id="GO:0043409">
    <property type="term" value="P:negative regulation of MAPK cascade"/>
    <property type="evidence" value="ECO:0007669"/>
    <property type="project" value="TreeGrafter"/>
</dbReference>
<sequence length="889" mass="97786">MALRVSQIRIVQPIQLTNILKDHSRKVRLIDCRSFLEFNDNHIIGAVNICCSKLIKRRLQQDKISLKDLLLHCRIEIDETSDVIVYDQRTACVDDVTQDSFLYVLLKKLIPVFGKVCILAGGFVEFEAQYPELCENMMWKYPGLTALSQPCLPTTSSGPTRILPFLYLGSEEDANNRELLQSHNITYELNVSNKCPKPDFIPEGHFMRIPVNDSHNEKLLPYFAQTFQFVEKVRKSNECALVHCLAGISRSPTVAIAYVMRHLMMSCEDAYRYVKSKRATISPNFNFLGQLLEYEQQLISEKVLENKVPSHGGPASTSQPHNSEFFLGPQVLLSPTSSTFSQKSVGKRVNLSLRISPFAGPSSLGSPKDASPTTAMARLQFEKPLGKENRTASSSCGFSPCSSISLNVGGLCGAVPRPTRLVKEQNVTSIQEEEIDHWGSMTKSVTRQSVSISISKGFKSRKSSLEQYQQQLSDHPSSSSPCQQEDVLSSGEGQGNNGNAKKCRVHNFVVEGSTTKSNDKASSTTTSEPTGTQGSSVSTRSNLSDESVQPGVICSPLVCNRDYLRSDSVSTSGIGSEISDHDLLASGSWDMTESGGGQDDGVFSDSYSLYSKSPKSSRQLQLWSSDSGHWSSADEGAFSSCSSSTIEVPAISAASEAKSPEKRKCSEYLFPSQGVPLTNFEKRRSYAGGSSSDWIPGDASRSKRWSLAEDSTETPLSNIKTPSGPGRWEDLETETKIDECTKDTESEDKISKTSSSSSSSHLNFGHHWFNLLSGRELTCCERQGDGLYRVQSCPGICGHPDWLQSHNQVPESPPEPISDSALLKMRTCRNRSKHLGASDHPGSKNRFSCGSIDYDELWSKLRKIHDSKTNDSHSSSSTLASSSYSIVVQ</sequence>
<comment type="similarity">
    <text evidence="1">Belongs to the protein-tyrosine phosphatase family. Non-receptor class dual specificity subfamily.</text>
</comment>
<dbReference type="PANTHER" id="PTHR10159">
    <property type="entry name" value="DUAL SPECIFICITY PROTEIN PHOSPHATASE"/>
    <property type="match status" value="1"/>
</dbReference>
<evidence type="ECO:0000259" key="6">
    <source>
        <dbReference type="PROSITE" id="PS50054"/>
    </source>
</evidence>
<dbReference type="PROSITE" id="PS50054">
    <property type="entry name" value="TYR_PHOSPHATASE_DUAL"/>
    <property type="match status" value="1"/>
</dbReference>
<dbReference type="InterPro" id="IPR016130">
    <property type="entry name" value="Tyr_Pase_AS"/>
</dbReference>
<dbReference type="Proteomes" id="UP000708208">
    <property type="component" value="Unassembled WGS sequence"/>
</dbReference>
<dbReference type="PANTHER" id="PTHR10159:SF533">
    <property type="entry name" value="TYROSINE-PROTEIN PHOSPHATASE VHP-1"/>
    <property type="match status" value="1"/>
</dbReference>
<evidence type="ECO:0000259" key="8">
    <source>
        <dbReference type="PROSITE" id="PS50206"/>
    </source>
</evidence>
<feature type="domain" description="Rhodanese" evidence="8">
    <location>
        <begin position="23"/>
        <end position="135"/>
    </location>
</feature>
<feature type="region of interest" description="Disordered" evidence="5">
    <location>
        <begin position="867"/>
        <end position="889"/>
    </location>
</feature>
<keyword evidence="10" id="KW-1185">Reference proteome</keyword>
<evidence type="ECO:0000256" key="2">
    <source>
        <dbReference type="ARBA" id="ARBA00013064"/>
    </source>
</evidence>
<dbReference type="PROSITE" id="PS00383">
    <property type="entry name" value="TYR_PHOSPHATASE_1"/>
    <property type="match status" value="1"/>
</dbReference>
<dbReference type="PROSITE" id="PS50206">
    <property type="entry name" value="RHODANESE_3"/>
    <property type="match status" value="1"/>
</dbReference>
<protein>
    <recommendedName>
        <fullName evidence="2">protein-tyrosine-phosphatase</fullName>
        <ecNumber evidence="2">3.1.3.48</ecNumber>
    </recommendedName>
</protein>
<dbReference type="OrthoDB" id="426001at2759"/>
<name>A0A8J2PW72_9HEXA</name>
<evidence type="ECO:0000256" key="3">
    <source>
        <dbReference type="ARBA" id="ARBA00022801"/>
    </source>
</evidence>
<proteinExistence type="inferred from homology"/>
<feature type="region of interest" description="Disordered" evidence="5">
    <location>
        <begin position="465"/>
        <end position="502"/>
    </location>
</feature>